<organism evidence="1 2">
    <name type="scientific">Cichlidogyrus casuarinus</name>
    <dbReference type="NCBI Taxonomy" id="1844966"/>
    <lineage>
        <taxon>Eukaryota</taxon>
        <taxon>Metazoa</taxon>
        <taxon>Spiralia</taxon>
        <taxon>Lophotrochozoa</taxon>
        <taxon>Platyhelminthes</taxon>
        <taxon>Monogenea</taxon>
        <taxon>Monopisthocotylea</taxon>
        <taxon>Dactylogyridea</taxon>
        <taxon>Ancyrocephalidae</taxon>
        <taxon>Cichlidogyrus</taxon>
    </lineage>
</organism>
<dbReference type="InterPro" id="IPR050410">
    <property type="entry name" value="CCR4/nocturin_mRNA_transcr"/>
</dbReference>
<dbReference type="SUPFAM" id="SSF56219">
    <property type="entry name" value="DNase I-like"/>
    <property type="match status" value="1"/>
</dbReference>
<comment type="caution">
    <text evidence="1">The sequence shown here is derived from an EMBL/GenBank/DDBJ whole genome shotgun (WGS) entry which is preliminary data.</text>
</comment>
<dbReference type="Gene3D" id="3.60.10.10">
    <property type="entry name" value="Endonuclease/exonuclease/phosphatase"/>
    <property type="match status" value="1"/>
</dbReference>
<keyword evidence="2" id="KW-1185">Reference proteome</keyword>
<sequence length="271" mass="30330">MCHKEESGLEQLPVATELSRDVHESGDYKVLQELVQKSADMLNSHDPDSDLIRFREKAKSHAMCALLLRDKRDPDERLIAVGCSHLFFHAEADFWRQLQTLTAKISLHQLACSTDNPKTGVSVFFCADMNSDPPSPAVNSMLQRNGGLVLHSAYPVTEAQLKAESNINVDKDFTNWVGSFCCMIDYIMFGHVGWNEPSQNGSKIELKALAKLHDKNTITKECLATDSLGETDHTLVQIPEDMDSKNIYALPNAHFPSDHVSLIADFQFLKK</sequence>
<dbReference type="InterPro" id="IPR036691">
    <property type="entry name" value="Endo/exonu/phosph_ase_sf"/>
</dbReference>
<evidence type="ECO:0000313" key="1">
    <source>
        <dbReference type="EMBL" id="KAL3319424.1"/>
    </source>
</evidence>
<dbReference type="PANTHER" id="PTHR12121:SF36">
    <property type="entry name" value="ENDONUCLEASE_EXONUCLEASE_PHOSPHATASE DOMAIN-CONTAINING PROTEIN"/>
    <property type="match status" value="1"/>
</dbReference>
<reference evidence="1 2" key="1">
    <citation type="submission" date="2024-11" db="EMBL/GenBank/DDBJ databases">
        <title>Adaptive evolution of stress response genes in parasites aligns with host niche diversity.</title>
        <authorList>
            <person name="Hahn C."/>
            <person name="Resl P."/>
        </authorList>
    </citation>
    <scope>NUCLEOTIDE SEQUENCE [LARGE SCALE GENOMIC DNA]</scope>
    <source>
        <strain evidence="1">EGGRZ-B1_66</strain>
        <tissue evidence="1">Body</tissue>
    </source>
</reference>
<dbReference type="EMBL" id="JBJKFK010000138">
    <property type="protein sequence ID" value="KAL3319424.1"/>
    <property type="molecule type" value="Genomic_DNA"/>
</dbReference>
<dbReference type="PANTHER" id="PTHR12121">
    <property type="entry name" value="CARBON CATABOLITE REPRESSOR PROTEIN 4"/>
    <property type="match status" value="1"/>
</dbReference>
<dbReference type="AlphaFoldDB" id="A0ABD2QIQ6"/>
<protein>
    <submittedName>
        <fullName evidence="1">Lethal(3)malignant brain tumor-like protein 1</fullName>
    </submittedName>
</protein>
<evidence type="ECO:0000313" key="2">
    <source>
        <dbReference type="Proteomes" id="UP001626550"/>
    </source>
</evidence>
<accession>A0ABD2QIQ6</accession>
<name>A0ABD2QIQ6_9PLAT</name>
<gene>
    <name evidence="1" type="primary">L3MBTL1</name>
    <name evidence="1" type="ORF">Ciccas_001913</name>
</gene>
<dbReference type="Proteomes" id="UP001626550">
    <property type="component" value="Unassembled WGS sequence"/>
</dbReference>
<proteinExistence type="predicted"/>